<accession>A0ACC3DFG0</accession>
<sequence length="368" mass="42331">MHLMPTRDPHKQFQQWAREYGPVYSLMLGTTTMIVLNSAEAVKDLIDKKSNIYSDRQELYVGQTICSGGNRMLLLRYGPTWRLIRKMCHTLLNITAAKSYLPYQVLENKQMINDMLDTPDRFLEHIRRYTTSFTTSMVYGWRTPVYDHQDVHDLYSEADKFFQITQSPTAALFDCFPVLRRLPEQLASVKRRARTIYQVQGDLYLRHWLNCKASVKSDTARPSFGANMAKVQEGEGERNFSDRLAAYTAGSLLEAGSDTTASTLYAFVLAMVAFPEVQKRAQAEIDRVIGGERMPTIEDEPSLQYVRACAKETMRWMPTAIFAFPHAVTWDDTYMGYRIPAGATVLMNVYTINMDPERYPEPRKFDPD</sequence>
<feature type="non-terminal residue" evidence="1">
    <location>
        <position position="368"/>
    </location>
</feature>
<keyword evidence="2" id="KW-1185">Reference proteome</keyword>
<evidence type="ECO:0000313" key="1">
    <source>
        <dbReference type="EMBL" id="KAK3067962.1"/>
    </source>
</evidence>
<evidence type="ECO:0000313" key="2">
    <source>
        <dbReference type="Proteomes" id="UP001186974"/>
    </source>
</evidence>
<dbReference type="EMBL" id="JAWDJW010005401">
    <property type="protein sequence ID" value="KAK3067962.1"/>
    <property type="molecule type" value="Genomic_DNA"/>
</dbReference>
<comment type="caution">
    <text evidence="1">The sequence shown here is derived from an EMBL/GenBank/DDBJ whole genome shotgun (WGS) entry which is preliminary data.</text>
</comment>
<name>A0ACC3DFG0_9PEZI</name>
<organism evidence="1 2">
    <name type="scientific">Coniosporium uncinatum</name>
    <dbReference type="NCBI Taxonomy" id="93489"/>
    <lineage>
        <taxon>Eukaryota</taxon>
        <taxon>Fungi</taxon>
        <taxon>Dikarya</taxon>
        <taxon>Ascomycota</taxon>
        <taxon>Pezizomycotina</taxon>
        <taxon>Dothideomycetes</taxon>
        <taxon>Dothideomycetes incertae sedis</taxon>
        <taxon>Coniosporium</taxon>
    </lineage>
</organism>
<gene>
    <name evidence="1" type="ORF">LTS18_000869</name>
</gene>
<dbReference type="Proteomes" id="UP001186974">
    <property type="component" value="Unassembled WGS sequence"/>
</dbReference>
<proteinExistence type="predicted"/>
<reference evidence="1" key="1">
    <citation type="submission" date="2024-09" db="EMBL/GenBank/DDBJ databases">
        <title>Black Yeasts Isolated from many extreme environments.</title>
        <authorList>
            <person name="Coleine C."/>
            <person name="Stajich J.E."/>
            <person name="Selbmann L."/>
        </authorList>
    </citation>
    <scope>NUCLEOTIDE SEQUENCE</scope>
    <source>
        <strain evidence="1">CCFEE 5737</strain>
    </source>
</reference>
<protein>
    <submittedName>
        <fullName evidence="1">Uncharacterized protein</fullName>
    </submittedName>
</protein>